<dbReference type="Gene3D" id="2.40.128.520">
    <property type="match status" value="1"/>
</dbReference>
<feature type="signal peptide" evidence="1">
    <location>
        <begin position="1"/>
        <end position="24"/>
    </location>
</feature>
<organism evidence="3 4">
    <name type="scientific">Spirosoma endophyticum</name>
    <dbReference type="NCBI Taxonomy" id="662367"/>
    <lineage>
        <taxon>Bacteria</taxon>
        <taxon>Pseudomonadati</taxon>
        <taxon>Bacteroidota</taxon>
        <taxon>Cytophagia</taxon>
        <taxon>Cytophagales</taxon>
        <taxon>Cytophagaceae</taxon>
        <taxon>Spirosoma</taxon>
    </lineage>
</organism>
<dbReference type="EMBL" id="FOLQ01000019">
    <property type="protein sequence ID" value="SFE76114.1"/>
    <property type="molecule type" value="Genomic_DNA"/>
</dbReference>
<accession>A0A1I2D6I6</accession>
<dbReference type="InterPro" id="IPR019223">
    <property type="entry name" value="DUF2147"/>
</dbReference>
<evidence type="ECO:0000313" key="4">
    <source>
        <dbReference type="Proteomes" id="UP000198598"/>
    </source>
</evidence>
<evidence type="ECO:0000259" key="2">
    <source>
        <dbReference type="Pfam" id="PF09917"/>
    </source>
</evidence>
<keyword evidence="4" id="KW-1185">Reference proteome</keyword>
<gene>
    <name evidence="3" type="ORF">SAMN05216167_11925</name>
</gene>
<name>A0A1I2D6I6_9BACT</name>
<dbReference type="OrthoDB" id="960600at2"/>
<dbReference type="Pfam" id="PF09917">
    <property type="entry name" value="DUF2147"/>
    <property type="match status" value="1"/>
</dbReference>
<reference evidence="3 4" key="1">
    <citation type="submission" date="2016-10" db="EMBL/GenBank/DDBJ databases">
        <authorList>
            <person name="de Groot N.N."/>
        </authorList>
    </citation>
    <scope>NUCLEOTIDE SEQUENCE [LARGE SCALE GENOMIC DNA]</scope>
    <source>
        <strain evidence="3 4">DSM 26130</strain>
    </source>
</reference>
<dbReference type="AlphaFoldDB" id="A0A1I2D6I6"/>
<dbReference type="Proteomes" id="UP000198598">
    <property type="component" value="Unassembled WGS sequence"/>
</dbReference>
<dbReference type="RefSeq" id="WP_093832654.1">
    <property type="nucleotide sequence ID" value="NZ_FOLQ01000019.1"/>
</dbReference>
<keyword evidence="1" id="KW-0732">Signal</keyword>
<feature type="domain" description="DUF2147" evidence="2">
    <location>
        <begin position="33"/>
        <end position="132"/>
    </location>
</feature>
<proteinExistence type="predicted"/>
<feature type="chain" id="PRO_5011629697" evidence="1">
    <location>
        <begin position="25"/>
        <end position="135"/>
    </location>
</feature>
<sequence length="135" mass="15273">MKLSVNRNSFWAIWLLFLLPGAKADLPADQILGRWLFPSKGSSVDIYRIGNQYFARVAEVDKAGEKNYGLIKDKVLIRNLTFDGEVWSDGDLVHPKTGMTLSVEVHLSSPHTITVTVYKGIKLLHKKFIMTRQIS</sequence>
<protein>
    <submittedName>
        <fullName evidence="3">Uncharacterized conserved protein, DUF2147 family</fullName>
    </submittedName>
</protein>
<evidence type="ECO:0000256" key="1">
    <source>
        <dbReference type="SAM" id="SignalP"/>
    </source>
</evidence>
<evidence type="ECO:0000313" key="3">
    <source>
        <dbReference type="EMBL" id="SFE76114.1"/>
    </source>
</evidence>